<feature type="disulfide bond" evidence="7">
    <location>
        <begin position="62"/>
        <end position="123"/>
    </location>
</feature>
<feature type="disulfide bond" evidence="7">
    <location>
        <begin position="49"/>
        <end position="113"/>
    </location>
</feature>
<accession>A0A8D0BB30</accession>
<dbReference type="PANTHER" id="PTHR19331">
    <property type="entry name" value="SCAVENGER RECEPTOR DOMAIN-CONTAINING"/>
    <property type="match status" value="1"/>
</dbReference>
<evidence type="ECO:0000256" key="1">
    <source>
        <dbReference type="ARBA" id="ARBA00004613"/>
    </source>
</evidence>
<evidence type="ECO:0000256" key="2">
    <source>
        <dbReference type="ARBA" id="ARBA00022525"/>
    </source>
</evidence>
<dbReference type="PANTHER" id="PTHR19331:SF22">
    <property type="entry name" value="DELETED IN MALIGNANT BRAIN TUMORS 1 PROTEIN"/>
    <property type="match status" value="1"/>
</dbReference>
<evidence type="ECO:0000256" key="6">
    <source>
        <dbReference type="ARBA" id="ARBA00023180"/>
    </source>
</evidence>
<keyword evidence="10" id="KW-1185">Reference proteome</keyword>
<dbReference type="InterPro" id="IPR036772">
    <property type="entry name" value="SRCR-like_dom_sf"/>
</dbReference>
<dbReference type="PROSITE" id="PS00420">
    <property type="entry name" value="SRCR_1"/>
    <property type="match status" value="1"/>
</dbReference>
<evidence type="ECO:0000313" key="9">
    <source>
        <dbReference type="Ensembl" id="ENSSMRP00000005513.1"/>
    </source>
</evidence>
<keyword evidence="6" id="KW-0325">Glycoprotein</keyword>
<evidence type="ECO:0000256" key="7">
    <source>
        <dbReference type="PROSITE-ProRule" id="PRU00196"/>
    </source>
</evidence>
<evidence type="ECO:0000256" key="4">
    <source>
        <dbReference type="ARBA" id="ARBA00022737"/>
    </source>
</evidence>
<name>A0A8D0BB30_SALMN</name>
<keyword evidence="2" id="KW-0964">Secreted</keyword>
<keyword evidence="5 7" id="KW-1015">Disulfide bond</keyword>
<evidence type="ECO:0000259" key="8">
    <source>
        <dbReference type="PROSITE" id="PS50287"/>
    </source>
</evidence>
<dbReference type="OMA" id="TCSGEMT"/>
<feature type="domain" description="SRCR" evidence="8">
    <location>
        <begin position="24"/>
        <end position="124"/>
    </location>
</feature>
<keyword evidence="3" id="KW-0732">Signal</keyword>
<dbReference type="AlphaFoldDB" id="A0A8D0BB30"/>
<comment type="subcellular location">
    <subcellularLocation>
        <location evidence="1">Secreted</location>
    </subcellularLocation>
</comment>
<dbReference type="Ensembl" id="ENSSMRT00000006479.1">
    <property type="protein sequence ID" value="ENSSMRP00000005513.1"/>
    <property type="gene ID" value="ENSSMRG00000004482.1"/>
</dbReference>
<dbReference type="GeneTree" id="ENSGT00950000183145"/>
<evidence type="ECO:0000256" key="5">
    <source>
        <dbReference type="ARBA" id="ARBA00023157"/>
    </source>
</evidence>
<reference evidence="9" key="1">
    <citation type="submission" date="2025-08" db="UniProtKB">
        <authorList>
            <consortium name="Ensembl"/>
        </authorList>
    </citation>
    <scope>IDENTIFICATION</scope>
</reference>
<dbReference type="Pfam" id="PF00530">
    <property type="entry name" value="SRCR"/>
    <property type="match status" value="1"/>
</dbReference>
<dbReference type="PRINTS" id="PR00258">
    <property type="entry name" value="SPERACTRCPTR"/>
</dbReference>
<protein>
    <recommendedName>
        <fullName evidence="8">SRCR domain-containing protein</fullName>
    </recommendedName>
</protein>
<organism evidence="9 10">
    <name type="scientific">Salvator merianae</name>
    <name type="common">Argentine black and white tegu</name>
    <name type="synonym">Tupinambis merianae</name>
    <dbReference type="NCBI Taxonomy" id="96440"/>
    <lineage>
        <taxon>Eukaryota</taxon>
        <taxon>Metazoa</taxon>
        <taxon>Chordata</taxon>
        <taxon>Craniata</taxon>
        <taxon>Vertebrata</taxon>
        <taxon>Euteleostomi</taxon>
        <taxon>Lepidosauria</taxon>
        <taxon>Squamata</taxon>
        <taxon>Bifurcata</taxon>
        <taxon>Unidentata</taxon>
        <taxon>Episquamata</taxon>
        <taxon>Laterata</taxon>
        <taxon>Teiioidea</taxon>
        <taxon>Teiidae</taxon>
        <taxon>Salvator</taxon>
    </lineage>
</organism>
<dbReference type="Proteomes" id="UP000694421">
    <property type="component" value="Unplaced"/>
</dbReference>
<dbReference type="FunFam" id="3.10.250.10:FF:000003">
    <property type="entry name" value="Deleted in malignant brain tumors 1"/>
    <property type="match status" value="1"/>
</dbReference>
<proteinExistence type="predicted"/>
<evidence type="ECO:0000313" key="10">
    <source>
        <dbReference type="Proteomes" id="UP000694421"/>
    </source>
</evidence>
<reference evidence="9" key="2">
    <citation type="submission" date="2025-09" db="UniProtKB">
        <authorList>
            <consortium name="Ensembl"/>
        </authorList>
    </citation>
    <scope>IDENTIFICATION</scope>
</reference>
<keyword evidence="4" id="KW-0677">Repeat</keyword>
<dbReference type="PROSITE" id="PS50287">
    <property type="entry name" value="SRCR_2"/>
    <property type="match status" value="1"/>
</dbReference>
<feature type="disulfide bond" evidence="7">
    <location>
        <begin position="93"/>
        <end position="103"/>
    </location>
</feature>
<dbReference type="GO" id="GO:0016020">
    <property type="term" value="C:membrane"/>
    <property type="evidence" value="ECO:0007669"/>
    <property type="project" value="InterPro"/>
</dbReference>
<evidence type="ECO:0000256" key="3">
    <source>
        <dbReference type="ARBA" id="ARBA00022729"/>
    </source>
</evidence>
<dbReference type="SMART" id="SM00202">
    <property type="entry name" value="SR"/>
    <property type="match status" value="1"/>
</dbReference>
<dbReference type="InterPro" id="IPR001190">
    <property type="entry name" value="SRCR"/>
</dbReference>
<dbReference type="Gene3D" id="3.10.250.10">
    <property type="entry name" value="SRCR-like domain"/>
    <property type="match status" value="1"/>
</dbReference>
<sequence>VRKQTLTWFWALIQPQLRGTYAPLRLVNGTHSCEGRVEVFYRRSWGTVCDYSWDITDAQVVCRQLGCGSAVSSPTEARFGQGSGKILLDEVQCRGDEAFLAECSHIGWERHYCGHHEDAGVVCKGENGHFYFLPQHT</sequence>
<dbReference type="SUPFAM" id="SSF56487">
    <property type="entry name" value="SRCR-like"/>
    <property type="match status" value="1"/>
</dbReference>